<accession>A0A9C7PZI9</accession>
<evidence type="ECO:0000313" key="3">
    <source>
        <dbReference type="EMBL" id="GJQ12752.1"/>
    </source>
</evidence>
<feature type="region of interest" description="Disordered" evidence="1">
    <location>
        <begin position="1"/>
        <end position="38"/>
    </location>
</feature>
<protein>
    <recommendedName>
        <fullName evidence="2">Cytidyltransferase-like domain-containing protein</fullName>
    </recommendedName>
</protein>
<feature type="domain" description="Cytidyltransferase-like" evidence="2">
    <location>
        <begin position="263"/>
        <end position="405"/>
    </location>
</feature>
<gene>
    <name evidence="3" type="ORF">GpartN1_g4543.t1</name>
</gene>
<name>A0A9C7PZI9_9RHOD</name>
<dbReference type="OrthoDB" id="4451at2759"/>
<evidence type="ECO:0000256" key="1">
    <source>
        <dbReference type="SAM" id="MobiDB-lite"/>
    </source>
</evidence>
<evidence type="ECO:0000313" key="4">
    <source>
        <dbReference type="Proteomes" id="UP001061958"/>
    </source>
</evidence>
<comment type="caution">
    <text evidence="3">The sequence shown here is derived from an EMBL/GenBank/DDBJ whole genome shotgun (WGS) entry which is preliminary data.</text>
</comment>
<dbReference type="Gene3D" id="3.40.50.620">
    <property type="entry name" value="HUPs"/>
    <property type="match status" value="1"/>
</dbReference>
<organism evidence="3 4">
    <name type="scientific">Galdieria partita</name>
    <dbReference type="NCBI Taxonomy" id="83374"/>
    <lineage>
        <taxon>Eukaryota</taxon>
        <taxon>Rhodophyta</taxon>
        <taxon>Bangiophyceae</taxon>
        <taxon>Galdieriales</taxon>
        <taxon>Galdieriaceae</taxon>
        <taxon>Galdieria</taxon>
    </lineage>
</organism>
<dbReference type="Pfam" id="PF01467">
    <property type="entry name" value="CTP_transf_like"/>
    <property type="match status" value="1"/>
</dbReference>
<dbReference type="Proteomes" id="UP001061958">
    <property type="component" value="Unassembled WGS sequence"/>
</dbReference>
<dbReference type="PANTHER" id="PTHR10695">
    <property type="entry name" value="DEPHOSPHO-COA KINASE-RELATED"/>
    <property type="match status" value="1"/>
</dbReference>
<sequence>MVVQRGKNGFTNDSSKADPTTQQTMISSPKSTSQQPMASQSLPCSPLLSSSLSLRAKTCWFTLPCVFTPLLSQENKRMMHTRIPKRAVLAALKATQKILYLYVALDAATWPATARYILSALYSMVIESGKTRLDCKVVFQYSQGAVKGVSPTRDEELFSIAEDGKESSFTCEEGNVGWKIEDVEYLDSVDAALTIPGDVASIRRYFRMGVAAVELTLSGEEDDKKEEEFVEKVVDEKEPGDLYRVFVEQEEGCSSAPYEVVAVGGTFDRLHAGHRLLLSVAAWNCRRHLRIGVTGPSLLANKQWKELIEPFEQRVAQVVQFVKSIRPHSLCVTAVELNDVEGPTIEDGSIQALVVSEETYAHSQSVNPKRMERGLKPLDILSVNVLSFTKRMGTSEKLSSTKLREMEAKKRVLMEQISLS</sequence>
<reference evidence="3" key="1">
    <citation type="journal article" date="2022" name="Proc. Natl. Acad. Sci. U.S.A.">
        <title>Life cycle and functional genomics of the unicellular red alga Galdieria for elucidating algal and plant evolution and industrial use.</title>
        <authorList>
            <person name="Hirooka S."/>
            <person name="Itabashi T."/>
            <person name="Ichinose T.M."/>
            <person name="Onuma R."/>
            <person name="Fujiwara T."/>
            <person name="Yamashita S."/>
            <person name="Jong L.W."/>
            <person name="Tomita R."/>
            <person name="Iwane A.H."/>
            <person name="Miyagishima S.Y."/>
        </authorList>
    </citation>
    <scope>NUCLEOTIDE SEQUENCE</scope>
    <source>
        <strain evidence="3">NBRC 102759</strain>
    </source>
</reference>
<dbReference type="InterPro" id="IPR014729">
    <property type="entry name" value="Rossmann-like_a/b/a_fold"/>
</dbReference>
<dbReference type="AlphaFoldDB" id="A0A9C7PZI9"/>
<dbReference type="GO" id="GO:0004140">
    <property type="term" value="F:dephospho-CoA kinase activity"/>
    <property type="evidence" value="ECO:0007669"/>
    <property type="project" value="TreeGrafter"/>
</dbReference>
<dbReference type="PANTHER" id="PTHR10695:SF46">
    <property type="entry name" value="BIFUNCTIONAL COENZYME A SYNTHASE-RELATED"/>
    <property type="match status" value="1"/>
</dbReference>
<feature type="compositionally biased region" description="Polar residues" evidence="1">
    <location>
        <begin position="9"/>
        <end position="38"/>
    </location>
</feature>
<dbReference type="CDD" id="cd02164">
    <property type="entry name" value="PPAT_CoAS"/>
    <property type="match status" value="1"/>
</dbReference>
<evidence type="ECO:0000259" key="2">
    <source>
        <dbReference type="Pfam" id="PF01467"/>
    </source>
</evidence>
<reference evidence="3" key="2">
    <citation type="submission" date="2022-01" db="EMBL/GenBank/DDBJ databases">
        <authorList>
            <person name="Hirooka S."/>
            <person name="Miyagishima S.Y."/>
        </authorList>
    </citation>
    <scope>NUCLEOTIDE SEQUENCE</scope>
    <source>
        <strain evidence="3">NBRC 102759</strain>
    </source>
</reference>
<dbReference type="NCBIfam" id="NF001985">
    <property type="entry name" value="PRK00777.1"/>
    <property type="match status" value="1"/>
</dbReference>
<dbReference type="InterPro" id="IPR004821">
    <property type="entry name" value="Cyt_trans-like"/>
</dbReference>
<dbReference type="GO" id="GO:0015937">
    <property type="term" value="P:coenzyme A biosynthetic process"/>
    <property type="evidence" value="ECO:0007669"/>
    <property type="project" value="TreeGrafter"/>
</dbReference>
<proteinExistence type="predicted"/>
<dbReference type="EMBL" id="BQMJ01000036">
    <property type="protein sequence ID" value="GJQ12752.1"/>
    <property type="molecule type" value="Genomic_DNA"/>
</dbReference>
<dbReference type="SUPFAM" id="SSF52374">
    <property type="entry name" value="Nucleotidylyl transferase"/>
    <property type="match status" value="1"/>
</dbReference>
<keyword evidence="4" id="KW-1185">Reference proteome</keyword>